<keyword evidence="2" id="KW-1185">Reference proteome</keyword>
<dbReference type="EMBL" id="MU273495">
    <property type="protein sequence ID" value="KAI0034770.1"/>
    <property type="molecule type" value="Genomic_DNA"/>
</dbReference>
<evidence type="ECO:0000313" key="2">
    <source>
        <dbReference type="Proteomes" id="UP000814128"/>
    </source>
</evidence>
<accession>A0ACB8QT98</accession>
<gene>
    <name evidence="1" type="ORF">K488DRAFT_77067</name>
</gene>
<reference evidence="1" key="2">
    <citation type="journal article" date="2022" name="New Phytol.">
        <title>Evolutionary transition to the ectomycorrhizal habit in the genomes of a hyperdiverse lineage of mushroom-forming fungi.</title>
        <authorList>
            <person name="Looney B."/>
            <person name="Miyauchi S."/>
            <person name="Morin E."/>
            <person name="Drula E."/>
            <person name="Courty P.E."/>
            <person name="Kohler A."/>
            <person name="Kuo A."/>
            <person name="LaButti K."/>
            <person name="Pangilinan J."/>
            <person name="Lipzen A."/>
            <person name="Riley R."/>
            <person name="Andreopoulos W."/>
            <person name="He G."/>
            <person name="Johnson J."/>
            <person name="Nolan M."/>
            <person name="Tritt A."/>
            <person name="Barry K.W."/>
            <person name="Grigoriev I.V."/>
            <person name="Nagy L.G."/>
            <person name="Hibbett D."/>
            <person name="Henrissat B."/>
            <person name="Matheny P.B."/>
            <person name="Labbe J."/>
            <person name="Martin F.M."/>
        </authorList>
    </citation>
    <scope>NUCLEOTIDE SEQUENCE</scope>
    <source>
        <strain evidence="1">EC-137</strain>
    </source>
</reference>
<name>A0ACB8QT98_9AGAM</name>
<dbReference type="Proteomes" id="UP000814128">
    <property type="component" value="Unassembled WGS sequence"/>
</dbReference>
<proteinExistence type="predicted"/>
<organism evidence="1 2">
    <name type="scientific">Vararia minispora EC-137</name>
    <dbReference type="NCBI Taxonomy" id="1314806"/>
    <lineage>
        <taxon>Eukaryota</taxon>
        <taxon>Fungi</taxon>
        <taxon>Dikarya</taxon>
        <taxon>Basidiomycota</taxon>
        <taxon>Agaricomycotina</taxon>
        <taxon>Agaricomycetes</taxon>
        <taxon>Russulales</taxon>
        <taxon>Lachnocladiaceae</taxon>
        <taxon>Vararia</taxon>
    </lineage>
</organism>
<comment type="caution">
    <text evidence="1">The sequence shown here is derived from an EMBL/GenBank/DDBJ whole genome shotgun (WGS) entry which is preliminary data.</text>
</comment>
<protein>
    <submittedName>
        <fullName evidence="1">Uncharacterized protein</fullName>
    </submittedName>
</protein>
<evidence type="ECO:0000313" key="1">
    <source>
        <dbReference type="EMBL" id="KAI0034770.1"/>
    </source>
</evidence>
<sequence length="1070" mass="118687">MFGVRVKRMLWRVGQTVVWTQHTAPAVIARVQSLRPLAFEMASWVTRGLLGLLLVGSSTGAVRNGTRKCPPCFNCVLPKFKCGQYGHCDEYSGQCSCPPGWGGIDCLTPQCGSLADGSERHLRGDGERCECKDGWTGTNCNVCQTDSACIGFPLAGLPENPDNDMEDPSQNMTCYKGGETVFSNHQFCDVTNRGILALLPDRPPQVTFSCNKEDASCSFQFWVDQVESFYCGLSDCVSRRDFNVNATIYECNRLECSCIPDRFLCGEDGSIDLTDFLTEEISGPATFQCKTGKGCSFEEAAMNDLIDQVFGDPAIYLNCQGGECLHYSQVPGYVPPPKPDNTLWVALSISGAVLFVVLVSLLLWYAGRTRKSEGQIRLPDDEVARLMADHVPATLHFSNITYKLGERAILDGITGAVQPGQVMAIMGASGAGKSTFLDILARKNKRGSISGTTLVNGREVDDEEFRNVVGFVDQEDTLMSTLTVYETVLYSALLRLPREMSLAAKQYRTLETMNELGIMHIKDMRIGDSGHRSISGGEKRRVSIACELVTSPSILFLDEPTSGLDAFNAYNVVESLVSLARDYKRTVVFTIHQPRSNIVALFDQLVLLAQGRLVYSGDMSRCHAHFEDTGHPCPAGYNVADFLIDLTMQSRTDRRSMNSSPTDAQSTDDRSNLRDEERGLPPPEITRIASTAESSTNVDENEQLQLLQLRHTPENYVKRKASQLLEALSIHSRSDETIPLSPLLTELVDAYAHSQIAEDIRLDAERITASAQNTNTPDVVLETRVIRGRKRASLWTQFRILSGRAFKNLYRDPALLAFHYSASIALALLCGLFYHNVSDDIGGFQNRLGVFFFTLALFGFSCLSSLGLFASERILFMRERSNGYYSSFTYFSSKVLFDILPLRIVPPILFGGIVYGLVGLVPTVTAFWKFLLVLVLFNLTTASVILLISIACESTSVANLIGTLVMLFNLLFTGLLINRSKVAPWLQWLHTISFFHAAFEALAVNELRFLQLKEHKYGVDLEVPAATILSTFGLRAQSFWWPNVGLLGIFFGSFTVVSYLVLHFYVRERR</sequence>
<reference evidence="1" key="1">
    <citation type="submission" date="2021-02" db="EMBL/GenBank/DDBJ databases">
        <authorList>
            <consortium name="DOE Joint Genome Institute"/>
            <person name="Ahrendt S."/>
            <person name="Looney B.P."/>
            <person name="Miyauchi S."/>
            <person name="Morin E."/>
            <person name="Drula E."/>
            <person name="Courty P.E."/>
            <person name="Chicoki N."/>
            <person name="Fauchery L."/>
            <person name="Kohler A."/>
            <person name="Kuo A."/>
            <person name="Labutti K."/>
            <person name="Pangilinan J."/>
            <person name="Lipzen A."/>
            <person name="Riley R."/>
            <person name="Andreopoulos W."/>
            <person name="He G."/>
            <person name="Johnson J."/>
            <person name="Barry K.W."/>
            <person name="Grigoriev I.V."/>
            <person name="Nagy L."/>
            <person name="Hibbett D."/>
            <person name="Henrissat B."/>
            <person name="Matheny P.B."/>
            <person name="Labbe J."/>
            <person name="Martin F."/>
        </authorList>
    </citation>
    <scope>NUCLEOTIDE SEQUENCE</scope>
    <source>
        <strain evidence="1">EC-137</strain>
    </source>
</reference>